<reference evidence="1" key="1">
    <citation type="submission" date="2017-05" db="UniProtKB">
        <authorList>
            <consortium name="EnsemblMetazoa"/>
        </authorList>
    </citation>
    <scope>IDENTIFICATION</scope>
</reference>
<accession>A0A1X7VEH4</accession>
<sequence length="52" mass="5675">MASPVLLPTGLILKTTPPLQTETKTGIKNEELHLLIIYGMILSPDKNKAMSL</sequence>
<evidence type="ECO:0000313" key="1">
    <source>
        <dbReference type="EnsemblMetazoa" id="Aqu2.1.38426_001"/>
    </source>
</evidence>
<dbReference type="EnsemblMetazoa" id="Aqu2.1.38426_001">
    <property type="protein sequence ID" value="Aqu2.1.38426_001"/>
    <property type="gene ID" value="Aqu2.1.38426"/>
</dbReference>
<name>A0A1X7VEH4_AMPQE</name>
<proteinExistence type="predicted"/>
<organism evidence="1">
    <name type="scientific">Amphimedon queenslandica</name>
    <name type="common">Sponge</name>
    <dbReference type="NCBI Taxonomy" id="400682"/>
    <lineage>
        <taxon>Eukaryota</taxon>
        <taxon>Metazoa</taxon>
        <taxon>Porifera</taxon>
        <taxon>Demospongiae</taxon>
        <taxon>Heteroscleromorpha</taxon>
        <taxon>Haplosclerida</taxon>
        <taxon>Niphatidae</taxon>
        <taxon>Amphimedon</taxon>
    </lineage>
</organism>
<protein>
    <submittedName>
        <fullName evidence="1">Uncharacterized protein</fullName>
    </submittedName>
</protein>
<dbReference type="InParanoid" id="A0A1X7VEH4"/>
<dbReference type="AlphaFoldDB" id="A0A1X7VEH4"/>